<feature type="region of interest" description="Disordered" evidence="6">
    <location>
        <begin position="342"/>
        <end position="361"/>
    </location>
</feature>
<comment type="caution">
    <text evidence="8">The sequence shown here is derived from an EMBL/GenBank/DDBJ whole genome shotgun (WGS) entry which is preliminary data.</text>
</comment>
<sequence>MIKRLDKLMAKSFVGPFVVTFAIAIFVLMMQVLWLYLDDIAGKGLGFFVVIELMAYKCVGLVPLALPLALLISSVMVLGGMAEHYELSSFKSAGTSLLRVMRPLILFGIISAAVSFFCADYVIPAANLQFGARMYDIQQKKPTLNMEPGVFNEDFSQYAIRLGERDQNGRDIADVLIYDHTRAATGDLGQIVATNGEMYSENEGQFFVMKLYDGVQYTERQATGQNRSSLPFVRTKFGTYTKVWDLSEFKLGKTNTKLFSTNRSMLATWQLQTAVDSINLDIAERKQTISNYVVSYLPLLREDTVVYRQAPPPVEDQPGYPGAIRDSAALAAGTVDTLAAAATPPAPVGPPTVNTRPATPSNIVPIDNRPTLPKRVQQYAAEEEALVSRSDEAIRALQRSESLKHNLVNIGEPWPGVVAIIGRLDATGQGRVMDRARSAVRSITSQAQSTERILPGIQESRVKHIYDLHMKYSMALVCIIFIFIGAPMGAIVRKGGFGYPILVSIIFFVIFIILTIFCRKLAESFVVDAAFAGWLPCIILFPVSLYITSRALKDAKLVSTERLGVLWANFQEWRTRKATVPAAAAGESPGAVRDASEG</sequence>
<comment type="subcellular location">
    <subcellularLocation>
        <location evidence="1">Cell membrane</location>
        <topology evidence="1">Multi-pass membrane protein</topology>
    </subcellularLocation>
</comment>
<dbReference type="PANTHER" id="PTHR33529">
    <property type="entry name" value="SLR0882 PROTEIN-RELATED"/>
    <property type="match status" value="1"/>
</dbReference>
<dbReference type="InterPro" id="IPR005495">
    <property type="entry name" value="LptG/LptF_permease"/>
</dbReference>
<accession>A0A923TEM3</accession>
<feature type="transmembrane region" description="Helical" evidence="7">
    <location>
        <begin position="529"/>
        <end position="547"/>
    </location>
</feature>
<dbReference type="GO" id="GO:0015920">
    <property type="term" value="P:lipopolysaccharide transport"/>
    <property type="evidence" value="ECO:0007669"/>
    <property type="project" value="TreeGrafter"/>
</dbReference>
<feature type="transmembrane region" description="Helical" evidence="7">
    <location>
        <begin position="103"/>
        <end position="123"/>
    </location>
</feature>
<dbReference type="RefSeq" id="WP_187468091.1">
    <property type="nucleotide sequence ID" value="NZ_JACSIT010000148.1"/>
</dbReference>
<feature type="transmembrane region" description="Helical" evidence="7">
    <location>
        <begin position="499"/>
        <end position="517"/>
    </location>
</feature>
<evidence type="ECO:0000256" key="2">
    <source>
        <dbReference type="ARBA" id="ARBA00022475"/>
    </source>
</evidence>
<evidence type="ECO:0000256" key="3">
    <source>
        <dbReference type="ARBA" id="ARBA00022692"/>
    </source>
</evidence>
<gene>
    <name evidence="8" type="ORF">H9S92_18020</name>
</gene>
<evidence type="ECO:0000313" key="9">
    <source>
        <dbReference type="Proteomes" id="UP000650081"/>
    </source>
</evidence>
<dbReference type="PANTHER" id="PTHR33529:SF6">
    <property type="entry name" value="YJGP_YJGQ FAMILY PERMEASE"/>
    <property type="match status" value="1"/>
</dbReference>
<evidence type="ECO:0000256" key="7">
    <source>
        <dbReference type="SAM" id="Phobius"/>
    </source>
</evidence>
<name>A0A923TEM3_9BACT</name>
<reference evidence="8" key="1">
    <citation type="submission" date="2020-08" db="EMBL/GenBank/DDBJ databases">
        <title>Lewinella bacteria from marine environments.</title>
        <authorList>
            <person name="Zhong Y."/>
        </authorList>
    </citation>
    <scope>NUCLEOTIDE SEQUENCE</scope>
    <source>
        <strain evidence="8">KCTC 42187</strain>
    </source>
</reference>
<organism evidence="8 9">
    <name type="scientific">Neolewinella lacunae</name>
    <dbReference type="NCBI Taxonomy" id="1517758"/>
    <lineage>
        <taxon>Bacteria</taxon>
        <taxon>Pseudomonadati</taxon>
        <taxon>Bacteroidota</taxon>
        <taxon>Saprospiria</taxon>
        <taxon>Saprospirales</taxon>
        <taxon>Lewinellaceae</taxon>
        <taxon>Neolewinella</taxon>
    </lineage>
</organism>
<dbReference type="EMBL" id="JACSIT010000148">
    <property type="protein sequence ID" value="MBC6996072.1"/>
    <property type="molecule type" value="Genomic_DNA"/>
</dbReference>
<feature type="transmembrane region" description="Helical" evidence="7">
    <location>
        <begin position="54"/>
        <end position="82"/>
    </location>
</feature>
<proteinExistence type="predicted"/>
<feature type="transmembrane region" description="Helical" evidence="7">
    <location>
        <begin position="472"/>
        <end position="492"/>
    </location>
</feature>
<evidence type="ECO:0000256" key="1">
    <source>
        <dbReference type="ARBA" id="ARBA00004651"/>
    </source>
</evidence>
<keyword evidence="3 7" id="KW-0812">Transmembrane</keyword>
<keyword evidence="4 7" id="KW-1133">Transmembrane helix</keyword>
<feature type="transmembrane region" description="Helical" evidence="7">
    <location>
        <begin position="12"/>
        <end position="34"/>
    </location>
</feature>
<dbReference type="AlphaFoldDB" id="A0A923TEM3"/>
<keyword evidence="2" id="KW-1003">Cell membrane</keyword>
<evidence type="ECO:0000256" key="4">
    <source>
        <dbReference type="ARBA" id="ARBA00022989"/>
    </source>
</evidence>
<keyword evidence="9" id="KW-1185">Reference proteome</keyword>
<protein>
    <submittedName>
        <fullName evidence="8">LptF/LptG family permease</fullName>
    </submittedName>
</protein>
<evidence type="ECO:0000256" key="5">
    <source>
        <dbReference type="ARBA" id="ARBA00023136"/>
    </source>
</evidence>
<evidence type="ECO:0000256" key="6">
    <source>
        <dbReference type="SAM" id="MobiDB-lite"/>
    </source>
</evidence>
<dbReference type="Proteomes" id="UP000650081">
    <property type="component" value="Unassembled WGS sequence"/>
</dbReference>
<dbReference type="GO" id="GO:0043190">
    <property type="term" value="C:ATP-binding cassette (ABC) transporter complex"/>
    <property type="evidence" value="ECO:0007669"/>
    <property type="project" value="TreeGrafter"/>
</dbReference>
<evidence type="ECO:0000313" key="8">
    <source>
        <dbReference type="EMBL" id="MBC6996072.1"/>
    </source>
</evidence>
<keyword evidence="5 7" id="KW-0472">Membrane</keyword>
<dbReference type="Pfam" id="PF03739">
    <property type="entry name" value="LptF_LptG"/>
    <property type="match status" value="2"/>
</dbReference>